<dbReference type="PANTHER" id="PTHR14725">
    <property type="entry name" value="RIBOSOME-BINDING FACTOR A, MITOCHONDRIAL-RELATED"/>
    <property type="match status" value="1"/>
</dbReference>
<proteinExistence type="predicted"/>
<dbReference type="InterPro" id="IPR023799">
    <property type="entry name" value="RbfA_dom_sf"/>
</dbReference>
<dbReference type="InterPro" id="IPR039212">
    <property type="entry name" value="RBFA_mitochondrial"/>
</dbReference>
<protein>
    <submittedName>
        <fullName evidence="2">Uncharacterized protein</fullName>
    </submittedName>
</protein>
<sequence>MVNPQSKKQSWYPAPMFDDTLPTIKSLTKTKHEPGKRGIRRSSMLNKIFMKQITDLMSTGTVAMNIVGRGIEISKANLQITDLMSTGTVAMNIVGRGIEISKVKVTPDFQTVNVFWVCKGTASDDETELVLQKVAGALRHELSTLRIMGEIPYIVFVKDKQEAQIADLNNRLAVADYGEDYVMTEEGHLLKSEFVLNTKLSPEVKAKIKQLEDELPVDEEPLPEMSNNVFGLDHTKIMNRLLAARKKTSDAWNNLDANSDVISYRAPVNALPEPSISTQTKELADFLLQRQILNKKIAQRTKNTRDDWQLQVSSLHEDPDYNPDEYYYDDVDDLDEEEDEEYYHGGYESDGLEELETATPKE</sequence>
<evidence type="ECO:0000313" key="3">
    <source>
        <dbReference type="Proteomes" id="UP000494256"/>
    </source>
</evidence>
<organism evidence="2 3">
    <name type="scientific">Arctia plantaginis</name>
    <name type="common">Wood tiger moth</name>
    <name type="synonym">Phalaena plantaginis</name>
    <dbReference type="NCBI Taxonomy" id="874455"/>
    <lineage>
        <taxon>Eukaryota</taxon>
        <taxon>Metazoa</taxon>
        <taxon>Ecdysozoa</taxon>
        <taxon>Arthropoda</taxon>
        <taxon>Hexapoda</taxon>
        <taxon>Insecta</taxon>
        <taxon>Pterygota</taxon>
        <taxon>Neoptera</taxon>
        <taxon>Endopterygota</taxon>
        <taxon>Lepidoptera</taxon>
        <taxon>Glossata</taxon>
        <taxon>Ditrysia</taxon>
        <taxon>Noctuoidea</taxon>
        <taxon>Erebidae</taxon>
        <taxon>Arctiinae</taxon>
        <taxon>Arctia</taxon>
    </lineage>
</organism>
<name>A0A8S0Z8D6_ARCPL</name>
<dbReference type="InterPro" id="IPR015946">
    <property type="entry name" value="KH_dom-like_a/b"/>
</dbReference>
<dbReference type="Proteomes" id="UP000494256">
    <property type="component" value="Unassembled WGS sequence"/>
</dbReference>
<dbReference type="Gene3D" id="3.30.300.20">
    <property type="match status" value="1"/>
</dbReference>
<dbReference type="Pfam" id="PF02033">
    <property type="entry name" value="RBFA"/>
    <property type="match status" value="1"/>
</dbReference>
<feature type="region of interest" description="Disordered" evidence="1">
    <location>
        <begin position="337"/>
        <end position="362"/>
    </location>
</feature>
<dbReference type="SUPFAM" id="SSF89919">
    <property type="entry name" value="Ribosome-binding factor A, RbfA"/>
    <property type="match status" value="1"/>
</dbReference>
<accession>A0A8S0Z8D6</accession>
<dbReference type="GO" id="GO:0006364">
    <property type="term" value="P:rRNA processing"/>
    <property type="evidence" value="ECO:0007669"/>
    <property type="project" value="InterPro"/>
</dbReference>
<dbReference type="AlphaFoldDB" id="A0A8S0Z8D6"/>
<dbReference type="PANTHER" id="PTHR14725:SF0">
    <property type="entry name" value="RIBOSOME-BINDING FACTOR A, MITOCHONDRIAL-RELATED"/>
    <property type="match status" value="1"/>
</dbReference>
<comment type="caution">
    <text evidence="2">The sequence shown here is derived from an EMBL/GenBank/DDBJ whole genome shotgun (WGS) entry which is preliminary data.</text>
</comment>
<dbReference type="InterPro" id="IPR000238">
    <property type="entry name" value="RbfA"/>
</dbReference>
<reference evidence="2 3" key="1">
    <citation type="submission" date="2020-04" db="EMBL/GenBank/DDBJ databases">
        <authorList>
            <person name="Wallbank WR R."/>
            <person name="Pardo Diaz C."/>
            <person name="Kozak K."/>
            <person name="Martin S."/>
            <person name="Jiggins C."/>
            <person name="Moest M."/>
            <person name="Warren A I."/>
            <person name="Byers J.R.P. K."/>
            <person name="Montejo-Kovacevich G."/>
            <person name="Yen C E."/>
        </authorList>
    </citation>
    <scope>NUCLEOTIDE SEQUENCE [LARGE SCALE GENOMIC DNA]</scope>
</reference>
<gene>
    <name evidence="2" type="ORF">APLA_LOCUS3742</name>
</gene>
<evidence type="ECO:0000256" key="1">
    <source>
        <dbReference type="SAM" id="MobiDB-lite"/>
    </source>
</evidence>
<dbReference type="EMBL" id="CADEBD010000284">
    <property type="protein sequence ID" value="CAB3228945.1"/>
    <property type="molecule type" value="Genomic_DNA"/>
</dbReference>
<evidence type="ECO:0000313" key="2">
    <source>
        <dbReference type="EMBL" id="CAB3228945.1"/>
    </source>
</evidence>
<dbReference type="OrthoDB" id="8958038at2759"/>